<dbReference type="RefSeq" id="XP_043007728.1">
    <property type="nucleotide sequence ID" value="XM_043155263.1"/>
</dbReference>
<dbReference type="GO" id="GO:0003847">
    <property type="term" value="F:1-alkyl-2-acetylglycerophosphocholine esterase activity"/>
    <property type="evidence" value="ECO:0007669"/>
    <property type="project" value="UniProtKB-EC"/>
</dbReference>
<dbReference type="Gene3D" id="3.40.50.1820">
    <property type="entry name" value="alpha/beta hydrolase"/>
    <property type="match status" value="1"/>
</dbReference>
<dbReference type="EMBL" id="CM032186">
    <property type="protein sequence ID" value="KAG7091258.1"/>
    <property type="molecule type" value="Genomic_DNA"/>
</dbReference>
<reference evidence="7" key="1">
    <citation type="journal article" date="2021" name="Genome Biol. Evol.">
        <title>The assembled and annotated genome of the fairy-ring fungus Marasmius oreades.</title>
        <authorList>
            <person name="Hiltunen M."/>
            <person name="Ament-Velasquez S.L."/>
            <person name="Johannesson H."/>
        </authorList>
    </citation>
    <scope>NUCLEOTIDE SEQUENCE</scope>
    <source>
        <strain evidence="7">03SP1</strain>
    </source>
</reference>
<dbReference type="InterPro" id="IPR000073">
    <property type="entry name" value="AB_hydrolase_1"/>
</dbReference>
<dbReference type="SUPFAM" id="SSF53474">
    <property type="entry name" value="alpha/beta-Hydrolases"/>
    <property type="match status" value="1"/>
</dbReference>
<dbReference type="GeneID" id="66079383"/>
<keyword evidence="2" id="KW-0378">Hydrolase</keyword>
<keyword evidence="3" id="KW-0442">Lipid degradation</keyword>
<dbReference type="InterPro" id="IPR029058">
    <property type="entry name" value="AB_hydrolase_fold"/>
</dbReference>
<proteinExistence type="predicted"/>
<dbReference type="OrthoDB" id="2861593at2759"/>
<keyword evidence="5" id="KW-0732">Signal</keyword>
<evidence type="ECO:0000256" key="3">
    <source>
        <dbReference type="ARBA" id="ARBA00022963"/>
    </source>
</evidence>
<evidence type="ECO:0000256" key="4">
    <source>
        <dbReference type="ARBA" id="ARBA00023098"/>
    </source>
</evidence>
<feature type="chain" id="PRO_5040235886" description="1-alkyl-2-acetylglycerophosphocholine esterase" evidence="5">
    <location>
        <begin position="19"/>
        <end position="399"/>
    </location>
</feature>
<dbReference type="AlphaFoldDB" id="A0A9P7RYB5"/>
<feature type="signal peptide" evidence="5">
    <location>
        <begin position="1"/>
        <end position="18"/>
    </location>
</feature>
<protein>
    <recommendedName>
        <fullName evidence="1">1-alkyl-2-acetylglycerophosphocholine esterase</fullName>
        <ecNumber evidence="1">3.1.1.47</ecNumber>
    </recommendedName>
</protein>
<evidence type="ECO:0000313" key="7">
    <source>
        <dbReference type="EMBL" id="KAG7091258.1"/>
    </source>
</evidence>
<keyword evidence="8" id="KW-1185">Reference proteome</keyword>
<dbReference type="EC" id="3.1.1.47" evidence="1"/>
<gene>
    <name evidence="7" type="ORF">E1B28_010307</name>
</gene>
<dbReference type="PANTHER" id="PTHR10272">
    <property type="entry name" value="PLATELET-ACTIVATING FACTOR ACETYLHYDROLASE"/>
    <property type="match status" value="1"/>
</dbReference>
<feature type="domain" description="AB hydrolase-1" evidence="6">
    <location>
        <begin position="120"/>
        <end position="339"/>
    </location>
</feature>
<dbReference type="PANTHER" id="PTHR10272:SF14">
    <property type="entry name" value="PAF ACETYLHYDROLASE FAMILY PROTEIN"/>
    <property type="match status" value="1"/>
</dbReference>
<evidence type="ECO:0000256" key="5">
    <source>
        <dbReference type="SAM" id="SignalP"/>
    </source>
</evidence>
<evidence type="ECO:0000256" key="1">
    <source>
        <dbReference type="ARBA" id="ARBA00013201"/>
    </source>
</evidence>
<comment type="caution">
    <text evidence="7">The sequence shown here is derived from an EMBL/GenBank/DDBJ whole genome shotgun (WGS) entry which is preliminary data.</text>
</comment>
<accession>A0A9P7RYB5</accession>
<keyword evidence="4" id="KW-0443">Lipid metabolism</keyword>
<dbReference type="Proteomes" id="UP001049176">
    <property type="component" value="Chromosome 6"/>
</dbReference>
<sequence length="399" mass="43349">MHLLFLTFWATLAPISQSISLWDPTGPYHVGYTQHVFNHTTPKDPTKPGNIMLLTIYYPTRQIPNITVPYLDPISASIFEKGGFPNGSLSTLTTKLQFQAATLLDTNPEFGNGTSPYPTIIFLPGTGLPARAYTAYQSELASYGYTVISIDHPGEAPFIQLPYGGEGIYTTLDLLTQTPPPEIARAVYDYRVSDVLAMINDPFLPSLIHTYGAPINTTHFGIFGHSIGGAAAAGVMAASDTKTASLFKVGGNLDGRFTQLLNQSLTGVNTSIPVSNLKRPFLELATETTLNGRKDGDITWEYFNAGQSEWWRALQIVGTEHLDFSDIPLWVERLGGRDEALGGSLGGADGVRTTHIVASIMRKVIGYMEGKGLKRVDEYTDKVPEAFRLGGNDGGRKIG</sequence>
<name>A0A9P7RYB5_9AGAR</name>
<evidence type="ECO:0000259" key="6">
    <source>
        <dbReference type="Pfam" id="PF12697"/>
    </source>
</evidence>
<evidence type="ECO:0000256" key="2">
    <source>
        <dbReference type="ARBA" id="ARBA00022801"/>
    </source>
</evidence>
<dbReference type="GO" id="GO:0016042">
    <property type="term" value="P:lipid catabolic process"/>
    <property type="evidence" value="ECO:0007669"/>
    <property type="project" value="UniProtKB-KW"/>
</dbReference>
<dbReference type="Pfam" id="PF12697">
    <property type="entry name" value="Abhydrolase_6"/>
    <property type="match status" value="1"/>
</dbReference>
<dbReference type="KEGG" id="more:E1B28_010307"/>
<organism evidence="7 8">
    <name type="scientific">Marasmius oreades</name>
    <name type="common">fairy-ring Marasmius</name>
    <dbReference type="NCBI Taxonomy" id="181124"/>
    <lineage>
        <taxon>Eukaryota</taxon>
        <taxon>Fungi</taxon>
        <taxon>Dikarya</taxon>
        <taxon>Basidiomycota</taxon>
        <taxon>Agaricomycotina</taxon>
        <taxon>Agaricomycetes</taxon>
        <taxon>Agaricomycetidae</taxon>
        <taxon>Agaricales</taxon>
        <taxon>Marasmiineae</taxon>
        <taxon>Marasmiaceae</taxon>
        <taxon>Marasmius</taxon>
    </lineage>
</organism>
<evidence type="ECO:0000313" key="8">
    <source>
        <dbReference type="Proteomes" id="UP001049176"/>
    </source>
</evidence>